<reference evidence="1 2" key="1">
    <citation type="submission" date="2024-01" db="EMBL/GenBank/DDBJ databases">
        <title>The complete chloroplast genome sequence of Lithospermum erythrorhizon: insights into the phylogenetic relationship among Boraginaceae species and the maternal lineages of purple gromwells.</title>
        <authorList>
            <person name="Okada T."/>
            <person name="Watanabe K."/>
        </authorList>
    </citation>
    <scope>NUCLEOTIDE SEQUENCE [LARGE SCALE GENOMIC DNA]</scope>
</reference>
<name>A0AAV3R0K4_LITER</name>
<comment type="caution">
    <text evidence="1">The sequence shown here is derived from an EMBL/GenBank/DDBJ whole genome shotgun (WGS) entry which is preliminary data.</text>
</comment>
<sequence>MQCSPSQHSPATTLIDSCVNLNTTRKSAFLPTESSTQCSFDKYSLDMYLFICIFPDYVDNLLTMLIILIVGLCERGNASVDVCLNGPRTLILPKVSPCKYCGAYRFYRESNSICCSKGEICLAESSLPPYLVDLITSVDVKSKEFQNMIRTYNNHFAFTSIACPVMKNINIEIKVFTQSEYRRAGPLLSK</sequence>
<keyword evidence="2" id="KW-1185">Reference proteome</keyword>
<organism evidence="1 2">
    <name type="scientific">Lithospermum erythrorhizon</name>
    <name type="common">Purple gromwell</name>
    <name type="synonym">Lithospermum officinale var. erythrorhizon</name>
    <dbReference type="NCBI Taxonomy" id="34254"/>
    <lineage>
        <taxon>Eukaryota</taxon>
        <taxon>Viridiplantae</taxon>
        <taxon>Streptophyta</taxon>
        <taxon>Embryophyta</taxon>
        <taxon>Tracheophyta</taxon>
        <taxon>Spermatophyta</taxon>
        <taxon>Magnoliopsida</taxon>
        <taxon>eudicotyledons</taxon>
        <taxon>Gunneridae</taxon>
        <taxon>Pentapetalae</taxon>
        <taxon>asterids</taxon>
        <taxon>lamiids</taxon>
        <taxon>Boraginales</taxon>
        <taxon>Boraginaceae</taxon>
        <taxon>Boraginoideae</taxon>
        <taxon>Lithospermeae</taxon>
        <taxon>Lithospermum</taxon>
    </lineage>
</organism>
<dbReference type="EMBL" id="BAABME010006701">
    <property type="protein sequence ID" value="GAA0169076.1"/>
    <property type="molecule type" value="Genomic_DNA"/>
</dbReference>
<evidence type="ECO:0000313" key="2">
    <source>
        <dbReference type="Proteomes" id="UP001454036"/>
    </source>
</evidence>
<accession>A0AAV3R0K4</accession>
<proteinExistence type="predicted"/>
<dbReference type="AlphaFoldDB" id="A0AAV3R0K4"/>
<gene>
    <name evidence="1" type="ORF">LIER_23633</name>
</gene>
<protein>
    <submittedName>
        <fullName evidence="1">Uncharacterized protein</fullName>
    </submittedName>
</protein>
<dbReference type="Proteomes" id="UP001454036">
    <property type="component" value="Unassembled WGS sequence"/>
</dbReference>
<evidence type="ECO:0000313" key="1">
    <source>
        <dbReference type="EMBL" id="GAA0169076.1"/>
    </source>
</evidence>